<dbReference type="Gene3D" id="2.30.230.10">
    <property type="entry name" value="Lipovitellin, beta-sheet shell regions, chain A"/>
    <property type="match status" value="1"/>
</dbReference>
<dbReference type="Gene3D" id="1.25.10.20">
    <property type="entry name" value="Vitellinogen, superhelical"/>
    <property type="match status" value="1"/>
</dbReference>
<dbReference type="SUPFAM" id="SSF56968">
    <property type="entry name" value="Lipovitellin-phosvitin complex, beta-sheet shell regions"/>
    <property type="match status" value="2"/>
</dbReference>
<dbReference type="PANTHER" id="PTHR37860:SF2">
    <property type="entry name" value="VITELLOGENIN DOMAIN-CONTAINING PROTEIN"/>
    <property type="match status" value="1"/>
</dbReference>
<keyword evidence="2" id="KW-0325">Glycoprotein</keyword>
<feature type="compositionally biased region" description="Basic and acidic residues" evidence="4">
    <location>
        <begin position="859"/>
        <end position="868"/>
    </location>
</feature>
<dbReference type="InterPro" id="IPR015819">
    <property type="entry name" value="Lipid_transp_b-sht_shell"/>
</dbReference>
<evidence type="ECO:0000313" key="8">
    <source>
        <dbReference type="EMBL" id="MXQ80710.1"/>
    </source>
</evidence>
<dbReference type="InterPro" id="IPR014853">
    <property type="entry name" value="VWF/SSPO/ZAN-like_Cys-rich_dom"/>
</dbReference>
<dbReference type="Proteomes" id="UP000322234">
    <property type="component" value="Unassembled WGS sequence"/>
</dbReference>
<reference evidence="8" key="1">
    <citation type="submission" date="2019-10" db="EMBL/GenBank/DDBJ databases">
        <title>The sequence and de novo assembly of the wild yak genome.</title>
        <authorList>
            <person name="Liu Y."/>
        </authorList>
    </citation>
    <scope>NUCLEOTIDE SEQUENCE [LARGE SCALE GENOMIC DNA]</scope>
    <source>
        <strain evidence="8">WY2019</strain>
    </source>
</reference>
<dbReference type="InterPro" id="IPR006629">
    <property type="entry name" value="LITAF"/>
</dbReference>
<dbReference type="InterPro" id="IPR011030">
    <property type="entry name" value="Lipovitellin_superhlx_dom"/>
</dbReference>
<evidence type="ECO:0000259" key="5">
    <source>
        <dbReference type="PROSITE" id="PS51211"/>
    </source>
</evidence>
<dbReference type="Pfam" id="PF09172">
    <property type="entry name" value="Vit_open_b-sht"/>
    <property type="match status" value="1"/>
</dbReference>
<name>A0A6B0QUE6_9CETA</name>
<dbReference type="PROSITE" id="PS51233">
    <property type="entry name" value="VWFD"/>
    <property type="match status" value="1"/>
</dbReference>
<evidence type="ECO:0000256" key="1">
    <source>
        <dbReference type="ARBA" id="ARBA00022729"/>
    </source>
</evidence>
<gene>
    <name evidence="8" type="ORF">E5288_WYG009187</name>
</gene>
<dbReference type="FunFam" id="1.25.10.20:FF:000005">
    <property type="entry name" value="Apolipoprotein lipid transfer particle"/>
    <property type="match status" value="1"/>
</dbReference>
<feature type="region of interest" description="Disordered" evidence="4">
    <location>
        <begin position="829"/>
        <end position="873"/>
    </location>
</feature>
<evidence type="ECO:0000256" key="3">
    <source>
        <dbReference type="PROSITE-ProRule" id="PRU00557"/>
    </source>
</evidence>
<dbReference type="InterPro" id="IPR001846">
    <property type="entry name" value="VWF_type-D"/>
</dbReference>
<dbReference type="InterPro" id="IPR048484">
    <property type="entry name" value="LOC400499-like"/>
</dbReference>
<comment type="caution">
    <text evidence="3">Lacks conserved residue(s) required for the propagation of feature annotation.</text>
</comment>
<evidence type="ECO:0000256" key="4">
    <source>
        <dbReference type="SAM" id="MobiDB-lite"/>
    </source>
</evidence>
<keyword evidence="9" id="KW-1185">Reference proteome</keyword>
<dbReference type="PANTHER" id="PTHR37860">
    <property type="entry name" value="AGAP008810-PA"/>
    <property type="match status" value="1"/>
</dbReference>
<dbReference type="InterPro" id="IPR001747">
    <property type="entry name" value="Vitellogenin_N"/>
</dbReference>
<dbReference type="PROSITE" id="PS51837">
    <property type="entry name" value="LITAF"/>
    <property type="match status" value="1"/>
</dbReference>
<dbReference type="InterPro" id="IPR015816">
    <property type="entry name" value="Vitellinogen_b-sht_N"/>
</dbReference>
<dbReference type="SMART" id="SM00714">
    <property type="entry name" value="LITAF"/>
    <property type="match status" value="1"/>
</dbReference>
<dbReference type="PROSITE" id="PS51211">
    <property type="entry name" value="VITELLOGENIN"/>
    <property type="match status" value="1"/>
</dbReference>
<dbReference type="Pfam" id="PF01347">
    <property type="entry name" value="Vitellogenin_N"/>
    <property type="match status" value="1"/>
</dbReference>
<evidence type="ECO:0008006" key="10">
    <source>
        <dbReference type="Google" id="ProtNLM"/>
    </source>
</evidence>
<dbReference type="SMART" id="SM01169">
    <property type="entry name" value="DUF1943"/>
    <property type="match status" value="1"/>
</dbReference>
<feature type="compositionally biased region" description="Basic and acidic residues" evidence="4">
    <location>
        <begin position="830"/>
        <end position="841"/>
    </location>
</feature>
<evidence type="ECO:0000259" key="7">
    <source>
        <dbReference type="PROSITE" id="PS51837"/>
    </source>
</evidence>
<feature type="domain" description="LITAF" evidence="7">
    <location>
        <begin position="171"/>
        <end position="255"/>
    </location>
</feature>
<protein>
    <recommendedName>
        <fullName evidence="10">LITAF domain-containing protein</fullName>
    </recommendedName>
</protein>
<dbReference type="InterPro" id="IPR015817">
    <property type="entry name" value="Vitellinogen_open_b-sht_sub1"/>
</dbReference>
<dbReference type="Pfam" id="PF08742">
    <property type="entry name" value="C8"/>
    <property type="match status" value="1"/>
</dbReference>
<organism evidence="8 9">
    <name type="scientific">Bos mutus</name>
    <name type="common">wild yak</name>
    <dbReference type="NCBI Taxonomy" id="72004"/>
    <lineage>
        <taxon>Eukaryota</taxon>
        <taxon>Metazoa</taxon>
        <taxon>Chordata</taxon>
        <taxon>Craniata</taxon>
        <taxon>Vertebrata</taxon>
        <taxon>Euteleostomi</taxon>
        <taxon>Mammalia</taxon>
        <taxon>Eutheria</taxon>
        <taxon>Laurasiatheria</taxon>
        <taxon>Artiodactyla</taxon>
        <taxon>Ruminantia</taxon>
        <taxon>Pecora</taxon>
        <taxon>Bovidae</taxon>
        <taxon>Bovinae</taxon>
        <taxon>Bos</taxon>
    </lineage>
</organism>
<dbReference type="Gene3D" id="2.20.50.20">
    <property type="entry name" value="Lipovitellin. Chain A, domain 3"/>
    <property type="match status" value="1"/>
</dbReference>
<proteinExistence type="predicted"/>
<dbReference type="GO" id="GO:0005319">
    <property type="term" value="F:lipid transporter activity"/>
    <property type="evidence" value="ECO:0007669"/>
    <property type="project" value="InterPro"/>
</dbReference>
<dbReference type="SUPFAM" id="SSF48431">
    <property type="entry name" value="Lipovitellin-phosvitin complex, superhelical domain"/>
    <property type="match status" value="1"/>
</dbReference>
<dbReference type="InterPro" id="IPR015255">
    <property type="entry name" value="Vitellinogen_open_b-sht"/>
</dbReference>
<comment type="caution">
    <text evidence="8">The sequence shown here is derived from an EMBL/GenBank/DDBJ whole genome shotgun (WGS) entry which is preliminary data.</text>
</comment>
<feature type="domain" description="VWFD" evidence="6">
    <location>
        <begin position="3686"/>
        <end position="3856"/>
    </location>
</feature>
<evidence type="ECO:0000313" key="9">
    <source>
        <dbReference type="Proteomes" id="UP000322234"/>
    </source>
</evidence>
<evidence type="ECO:0000259" key="6">
    <source>
        <dbReference type="PROSITE" id="PS51233"/>
    </source>
</evidence>
<dbReference type="Gene3D" id="2.20.80.10">
    <property type="entry name" value="Lipovitellin-phosvitin complex, chain A, domain 4"/>
    <property type="match status" value="1"/>
</dbReference>
<keyword evidence="1" id="KW-0732">Signal</keyword>
<accession>A0A6B0QUE6</accession>
<dbReference type="SMART" id="SM00638">
    <property type="entry name" value="LPD_N"/>
    <property type="match status" value="1"/>
</dbReference>
<feature type="domain" description="Vitellogenin" evidence="5">
    <location>
        <begin position="161"/>
        <end position="788"/>
    </location>
</feature>
<dbReference type="Pfam" id="PF21013">
    <property type="entry name" value="LOC400499"/>
    <property type="match status" value="1"/>
</dbReference>
<dbReference type="EMBL" id="VBQZ03000005">
    <property type="protein sequence ID" value="MXQ80710.1"/>
    <property type="molecule type" value="Genomic_DNA"/>
</dbReference>
<sequence length="4046" mass="439962">MWGQCQLLLDFPEILKATSSSGDYREWSAALEEGTLLNPDFKGLPLEPSLLCDVPKEEPALNRWTNTRVQVQIPENAGSVQAVVCQKLTQPQVSKMSVPGSYQAAAGPSAVPTAPPSYEETVAVNSYYPTPPAPTPGPNTGLMTGPDGKGMNPPAYYTQPVPVPNANAIAVQTVYVQQPISFYDRPVQMCCPSCNKMIVTQLSYNAGALTWLSCGSLCLLGCIAGCCFIPFCVDALQDVDHHCPNCKALLGTYKRFAVLGREPLRLVLQAGRVVRLCPRRAEPRWALNVKRAVLSLLQSHPGVRDPHTVEEVDILGRCPTTYQQLGSRLHKTKALGQCSLRRVRASLRSQALPAAEESGLASRLTCVQSLQAGVLREASCTQLDTAGPLSREASTAPMWTFSSLSLLQEVPLDPAVTGDGDSDSGDLTPSSLLYEWEETPSQATVATGAASVRRLCLAPATSFEATELFLTLVSELRGLSADELIGLWGLSFKCRDNWQPLVDALPSCGTEACVGLMAELIMSGEVEADETEAWLWSLAFVPEPTDAMVRVLLAPGARSSAFLGISALVHNLCMSLDGPCEQLSGVGSLVRILGDAVGANCTFREPSDADQLLFVLKAIGNAGRAATALTPKLSTCASLESCPPEIRLGAIQAFRRVPCSADRSVLSSLYQNAEEDSEIRINAYLALMRCPGEEVFAQVRRTQAGEQSTQVGSFVWSHLLQLLETDDPLKQSLREAVPQDILSREFHPEVWKHSSYSDVTFRSASGSLGANLEGTLLFSPASFLPRSATANLTIHALGHAFNLLELGLRLENAEEMARRLFGPKSFWGQEEERQAQAKEPPEAEPGPTLQPADPACTGERSRKMRDLQQKVARRRGERQALKCQLSMKVFGHELSFVNCGAMGSRVTHQSLNLAELAIKLLKGQEVQVNRRLNLAMEELTFPTMSGLPARLTLNVSAAVSIRVRGTADFQQRSDFSVNGYIKPSALLQISAQMGTVGALGQAGLRWVTGVRGTASLDGGIQARKGQDLRVHLNTPEEVVELFHFSSQLYLITGDGVRSLNHLPSPSEAQSCTSKEAAHTWGWQLCTEVRWPAPDQPSLLSVPVFTAVTLKKQDRGLQQYLLEAAYTFHPQKDCWLPQEASAHIFMGTPGSEVPRDVGVDITYSWPQGKFRLKLLHPKKRIELDGKIETVQRARMGHLELILDERDVYYIKSRFLGSGWGLLAEPIPANDLGPFQGRSNLWPAVGSEAQRFEAQLEVKLVTSGSPVVLTGNLSRQAGSRLAFSVSLSNLLGDEAHVSALLEKKVKDGLQVVSLGAELFVPGLVGLRALGQLQRLGHLWTSYLRIKYGLRGQAKQLAQECSTSQKLWAESGSEAAYKLELNHKLHCTQIPAFSHKVQLRHEEGSGHLRWELEASYGKHWDDSRNRRRLRILHTFQNDSGPALSNHVLEFVLQVLERQVDYRMQLHHLSVRHPHVETSTHLKGQYNGRLPFVAGVQWKDTSRATLWKWEGALNLNSPWLMVSMAHRLYWPNRAMFQTVLELTLGKAWTLKNLVMNVACRGQGLQRQGKIHVYTPATTYLRVSTVTALAQSLFSSRSEIESAWSEAVQSEIHAENSQDRKILRCWLKGPQRELNLTAAYRHTEQPWKSHVLLTALGTGARGHPEGLQLEGVLEELVQDRSLYRKQGTFSLRHPWTVPLPQRILLQETFTADRRHQRYSLETRVVLGAQEETLQTVVLGYQAGHPYVCAGLTHPYDGRAIPRSLDGCMVLWNRHVAKNRGVEATLKVNQKVLLHLKALHHDRSRHGEVWHNLALGVAHSFQLRFPQALNVDGDVVFRQSHEGAFDCGVDARATINRNVTSQVSVQLNGSDSHSVVSFQLRRPRGPMFPPDLQVQAAAARYREHSVNGSLSVHVSGEELVLLEASARQDSRRNTRGWGMSVLLHQEVLRAPRAVQLQLSSKVAPARIWLFSKALLDQSTVQLFLKASEARRGGRVLTLRTQAQHTVAAWTALPRLLTLVGVLKQKEVLREGTIKVTADSAVLGFLLRDKHERAGNSTSMRSVTCILAQNSSQALPGELRLSGRLQAQTGSLGGQASLRADTASLALGGVCTWGPGHGQLSGSLSHNISALSEAGLSSEAGILLSHTHVTSNFSVHVMLRSSGGQLDGALGLEGVATSAPGSQLRASLHHTVPGLGRWGLPFSVDGCGHLQLEGPSLEAGLVVSVDGEELGGAKERRGAGDRRELTLGLHPSLVRLQQNPAVLALNSSFLVHTFGASLVAQVSSGDTFARAHIHSACGHRAHLDTGLQHAWPPLQALGVPPNNHIRVSVGGDEPARAQLEVALGLCTLTARGDFRSEASVTHNWTLALVNHCPLLEATGIPQTLHSEGSLSWGPCEFDLTTDFHSDRGDAHLQLARSCGPQTLVLGHLAHSLPLLGRLGLPPRSAISLTVQPGPAPHSSLSLQMGPCRLQGALEQHTENQSTWMLATEPGCPLLELQFCCYCNGRGAGVRKRAEDGESGHLVWDHPLTPLSGVQQGLGLQAETQLSDSLQALGGEAEASGVLAAASQTASLTLVVTLHPSEATLQAKLRPMLPALHALPPETSLTVHCGWEAGNRLRLELHTGACELQGSGELQLDHRLQWRVVAESSCEGLQALGVPGRVNSSGYIVVNSTAMDAQVLVTVDASTLRGLLVLSTTESQQEVNLLLTHNLPQPNPLALPAQILLYLTNERLGPSYRHTLRVGVDGKEVSADVDSSGAGFENSGHVSSGSTSLNYSVSCHHRDGRLEFSGWSEHNSWALRQAGFPGEARLGAELQMQKTQTQARVVLQAGDDGISMDAVALVAQPVNGPLELVVNVSHTAPLLRRLGLPFASQLMFWELWGKEEMHSSLQLTCDSQTSLVLNIQGHNQALSKELRLSGQHHLPVLLGRCPSRASASAKLRYSEGGAEGTFVLMVEEHHFHMGAGLAAAKNSLTNIIKLEQNFPQFHALPGELVLQTSYERARGTQVLHHTVLWDEQGVALKGSLNGSLSMPFLKPAGTLGLQVELTHPLPLPLPWHCSFRLTSEHSARRHQDDLVVGWDGKDQVALSSSLRLGKGKLAARLALAHPFSLSWRQAEASGLAESRGGRQSRQVQLAWNGGQPLALQLTWANRSSTQSTSWDGCVAASLGQLQDTWGLGTLRACGALTQTPAVLSEWLDLSWDGRQVRQNLTYERRQPFLPDKIHAEAMLEHVLGAPCSTQSFWGDVETDHARWVRHSLRLGLCHLPTALSVSGEHTLGSGELLLHSRCQLGLAPDPDHGLHLSLTLHNHSRPRTHDYSGELELHGPKAQWLGLLGRVSTSASRSLVQLEGSVDDGDEKVRLSVSRAPNCLQASVAHEEGDQEESVLLRACAHRQAAEVEALLRDRGQPVQPLVRLTLQAANQSLRLAARGCQGTLLGHVESRVAALGSQMQAGLEERIHSLDAYVRRFQRLVQPAGALDGMAGLLLRLCQAGLGAVQDGGRAVAALWGLSPAGRVLTLHVPLSLERLRAGLEQLRKELERPLATLKDAYLEVTVQPLDNVWRKRAEEALRQLQAWVSGTPGTWGSGPLGAALEATGGALELAAHQMLSWADAALSRALRRLRRPLLDLYSFSARDRAVVVTLPMLPAGDEPLDVARVTSHLMEELLLRPLRALYGTSVLAEYHRLKRGLLGAPSGYHAMVAGTRYVVTFDGQVWGIGDRCGSLLLAQDFAHNTFSLMLNRTGSGLTSLTVGLNHTILALYPSLKTYRLYSNSLPRESCLDRDLPPAKTRRDDPRIELTSEDGVSITCDVPAGLCSLTLSVWQHGLSAGLLGTNDNEAGNELMLPDGTLASSLEEFALAWQVAGDCRAVEKTRPACPEQSPTCRAFFHDPHSSLASCFGVVDPTPFLSLCARDTCGTQERQPACTLAAAYVQLCARGFVPVDPPPQCGKRDGEWPPWLWSCELRSSSLGLPLAKAQFLWTSGYPPEEAKGPGVNQCRGSSDFRQSLMFSPSLPCLYFSRLSDNVLAGALGLIINYPSRFDSRGSGKGAPCMWGALEG</sequence>
<evidence type="ECO:0000256" key="2">
    <source>
        <dbReference type="ARBA" id="ARBA00023180"/>
    </source>
</evidence>